<evidence type="ECO:0000256" key="9">
    <source>
        <dbReference type="ARBA" id="ARBA00023172"/>
    </source>
</evidence>
<proteinExistence type="inferred from homology"/>
<evidence type="ECO:0000256" key="4">
    <source>
        <dbReference type="ARBA" id="ARBA00022454"/>
    </source>
</evidence>
<accession>A0A0N4U7H9</accession>
<dbReference type="AlphaFoldDB" id="A0A0N4U7H9"/>
<keyword evidence="9" id="KW-0233">DNA recombination</keyword>
<dbReference type="GO" id="GO:0005524">
    <property type="term" value="F:ATP binding"/>
    <property type="evidence" value="ECO:0007669"/>
    <property type="project" value="UniProtKB-KW"/>
</dbReference>
<dbReference type="GO" id="GO:0035861">
    <property type="term" value="C:site of double-strand break"/>
    <property type="evidence" value="ECO:0007669"/>
    <property type="project" value="TreeGrafter"/>
</dbReference>
<evidence type="ECO:0000256" key="8">
    <source>
        <dbReference type="ARBA" id="ARBA00023054"/>
    </source>
</evidence>
<evidence type="ECO:0000256" key="11">
    <source>
        <dbReference type="ARBA" id="ARBA00023242"/>
    </source>
</evidence>
<dbReference type="GO" id="GO:0016887">
    <property type="term" value="F:ATP hydrolysis activity"/>
    <property type="evidence" value="ECO:0007669"/>
    <property type="project" value="InterPro"/>
</dbReference>
<comment type="subcellular location">
    <subcellularLocation>
        <location evidence="2">Chromosome</location>
    </subcellularLocation>
    <subcellularLocation>
        <location evidence="1">Nucleus</location>
    </subcellularLocation>
</comment>
<dbReference type="Pfam" id="PF13476">
    <property type="entry name" value="AAA_23"/>
    <property type="match status" value="1"/>
</dbReference>
<dbReference type="GO" id="GO:0030915">
    <property type="term" value="C:Smc5-Smc6 complex"/>
    <property type="evidence" value="ECO:0007669"/>
    <property type="project" value="TreeGrafter"/>
</dbReference>
<dbReference type="GO" id="GO:0003684">
    <property type="term" value="F:damaged DNA binding"/>
    <property type="evidence" value="ECO:0007669"/>
    <property type="project" value="TreeGrafter"/>
</dbReference>
<keyword evidence="5" id="KW-0547">Nucleotide-binding</keyword>
<dbReference type="GO" id="GO:0005634">
    <property type="term" value="C:nucleus"/>
    <property type="evidence" value="ECO:0007669"/>
    <property type="project" value="UniProtKB-SubCell"/>
</dbReference>
<comment type="similarity">
    <text evidence="3">Belongs to the SMC family. SMC6 subfamily.</text>
</comment>
<dbReference type="Proteomes" id="UP000038040">
    <property type="component" value="Unplaced"/>
</dbReference>
<evidence type="ECO:0000256" key="7">
    <source>
        <dbReference type="ARBA" id="ARBA00022840"/>
    </source>
</evidence>
<evidence type="ECO:0000313" key="13">
    <source>
        <dbReference type="Proteomes" id="UP000038040"/>
    </source>
</evidence>
<keyword evidence="8" id="KW-0175">Coiled coil</keyword>
<keyword evidence="6" id="KW-0227">DNA damage</keyword>
<keyword evidence="7" id="KW-0067">ATP-binding</keyword>
<reference evidence="14" key="1">
    <citation type="submission" date="2017-02" db="UniProtKB">
        <authorList>
            <consortium name="WormBaseParasite"/>
        </authorList>
    </citation>
    <scope>IDENTIFICATION</scope>
</reference>
<keyword evidence="4" id="KW-0158">Chromosome</keyword>
<dbReference type="GO" id="GO:0003697">
    <property type="term" value="F:single-stranded DNA binding"/>
    <property type="evidence" value="ECO:0007669"/>
    <property type="project" value="TreeGrafter"/>
</dbReference>
<evidence type="ECO:0000256" key="3">
    <source>
        <dbReference type="ARBA" id="ARBA00006793"/>
    </source>
</evidence>
<name>A0A0N4U7H9_DRAME</name>
<dbReference type="InterPro" id="IPR038729">
    <property type="entry name" value="Rad50/SbcC_AAA"/>
</dbReference>
<evidence type="ECO:0000313" key="14">
    <source>
        <dbReference type="WBParaSite" id="DME_0000294201-mRNA-1"/>
    </source>
</evidence>
<sequence>LENFMCHENLKIDFDLAKNNCFFIGGCNGSGKSALFASLNLGLGGKGSSNDRGNSVKNYIKFGESRSKIRILLTNSGYGNHPDYGEKIAIERIISSRNQSSYLIKSVFQEGRTFREKLVSTRKSDLDQLLSRFGIQLNNPVFWMSQDRSRAFLQDFKPDKIYKLFVIATGLDCTRKCYDTVASYLLDMENIQDSIHEILVEKKT</sequence>
<evidence type="ECO:0000256" key="6">
    <source>
        <dbReference type="ARBA" id="ARBA00022763"/>
    </source>
</evidence>
<dbReference type="WBParaSite" id="DME_0000294201-mRNA-1">
    <property type="protein sequence ID" value="DME_0000294201-mRNA-1"/>
    <property type="gene ID" value="DME_0000294201"/>
</dbReference>
<evidence type="ECO:0000256" key="2">
    <source>
        <dbReference type="ARBA" id="ARBA00004286"/>
    </source>
</evidence>
<keyword evidence="11" id="KW-0539">Nucleus</keyword>
<feature type="domain" description="Rad50/SbcC-type AAA" evidence="12">
    <location>
        <begin position="1"/>
        <end position="195"/>
    </location>
</feature>
<organism evidence="13 14">
    <name type="scientific">Dracunculus medinensis</name>
    <name type="common">Guinea worm</name>
    <dbReference type="NCBI Taxonomy" id="318479"/>
    <lineage>
        <taxon>Eukaryota</taxon>
        <taxon>Metazoa</taxon>
        <taxon>Ecdysozoa</taxon>
        <taxon>Nematoda</taxon>
        <taxon>Chromadorea</taxon>
        <taxon>Rhabditida</taxon>
        <taxon>Spirurina</taxon>
        <taxon>Dracunculoidea</taxon>
        <taxon>Dracunculidae</taxon>
        <taxon>Dracunculus</taxon>
    </lineage>
</organism>
<evidence type="ECO:0000256" key="10">
    <source>
        <dbReference type="ARBA" id="ARBA00023204"/>
    </source>
</evidence>
<evidence type="ECO:0000256" key="1">
    <source>
        <dbReference type="ARBA" id="ARBA00004123"/>
    </source>
</evidence>
<protein>
    <submittedName>
        <fullName evidence="14">AAA_23 domain-containing protein</fullName>
    </submittedName>
</protein>
<evidence type="ECO:0000256" key="5">
    <source>
        <dbReference type="ARBA" id="ARBA00022741"/>
    </source>
</evidence>
<dbReference type="GO" id="GO:0000724">
    <property type="term" value="P:double-strand break repair via homologous recombination"/>
    <property type="evidence" value="ECO:0007669"/>
    <property type="project" value="TreeGrafter"/>
</dbReference>
<dbReference type="PANTHER" id="PTHR19306:SF6">
    <property type="entry name" value="STRUCTURAL MAINTENANCE OF CHROMOSOMES PROTEIN 6"/>
    <property type="match status" value="1"/>
</dbReference>
<dbReference type="Gene3D" id="3.40.50.300">
    <property type="entry name" value="P-loop containing nucleotide triphosphate hydrolases"/>
    <property type="match status" value="1"/>
</dbReference>
<dbReference type="InterPro" id="IPR027417">
    <property type="entry name" value="P-loop_NTPase"/>
</dbReference>
<dbReference type="PANTHER" id="PTHR19306">
    <property type="entry name" value="STRUCTURAL MAINTENANCE OF CHROMOSOMES 5,6 SMC5, SMC6"/>
    <property type="match status" value="1"/>
</dbReference>
<dbReference type="SUPFAM" id="SSF52540">
    <property type="entry name" value="P-loop containing nucleoside triphosphate hydrolases"/>
    <property type="match status" value="1"/>
</dbReference>
<evidence type="ECO:0000259" key="12">
    <source>
        <dbReference type="Pfam" id="PF13476"/>
    </source>
</evidence>
<keyword evidence="10" id="KW-0234">DNA repair</keyword>